<comment type="caution">
    <text evidence="1">The sequence shown here is derived from an EMBL/GenBank/DDBJ whole genome shotgun (WGS) entry which is preliminary data.</text>
</comment>
<reference evidence="1 2" key="1">
    <citation type="journal article" date="2017" name="Poromechanics V (2013)">
        <title>Genomic Characterization of the Arsenic-Tolerant Actinobacterium, &lt;i&gt;Rhodococcus erythropolis&lt;/i&gt; S43.</title>
        <authorList>
            <person name="Retamal-Morales G."/>
            <person name="Mehnert M."/>
            <person name="Schwabe R."/>
            <person name="Tischler D."/>
            <person name="Schloemann M."/>
            <person name="Levican G.J."/>
        </authorList>
    </citation>
    <scope>NUCLEOTIDE SEQUENCE [LARGE SCALE GENOMIC DNA]</scope>
    <source>
        <strain evidence="1 2">S43</strain>
    </source>
</reference>
<evidence type="ECO:0008006" key="3">
    <source>
        <dbReference type="Google" id="ProtNLM"/>
    </source>
</evidence>
<proteinExistence type="predicted"/>
<organism evidence="1 2">
    <name type="scientific">Rhodococcus erythropolis</name>
    <name type="common">Arthrobacter picolinophilus</name>
    <dbReference type="NCBI Taxonomy" id="1833"/>
    <lineage>
        <taxon>Bacteria</taxon>
        <taxon>Bacillati</taxon>
        <taxon>Actinomycetota</taxon>
        <taxon>Actinomycetes</taxon>
        <taxon>Mycobacteriales</taxon>
        <taxon>Nocardiaceae</taxon>
        <taxon>Rhodococcus</taxon>
        <taxon>Rhodococcus erythropolis group</taxon>
    </lineage>
</organism>
<evidence type="ECO:0000313" key="1">
    <source>
        <dbReference type="EMBL" id="KAB2584496.1"/>
    </source>
</evidence>
<gene>
    <name evidence="1" type="ORF">BS297_15255</name>
</gene>
<evidence type="ECO:0000313" key="2">
    <source>
        <dbReference type="Proteomes" id="UP000325576"/>
    </source>
</evidence>
<protein>
    <recommendedName>
        <fullName evidence="3">GDP-mannose:glycolipid 4-beta-D-mannosyltransferase</fullName>
    </recommendedName>
</protein>
<dbReference type="Gene3D" id="3.40.50.2000">
    <property type="entry name" value="Glycogen Phosphorylase B"/>
    <property type="match status" value="2"/>
</dbReference>
<dbReference type="AlphaFoldDB" id="A0A5N5E2W7"/>
<sequence length="352" mass="38762">MTPRIGNDGQSGEDALRVLLSTRGPFKTTNPYVVQLADSIRTCGASVRYFSWQTALFGSYDILHIHWPEVMIRRDGALARAATQVRFIMLMLRLRLTGTPIVRTAHNVRAHETGSRTETALLRWCDRQTRTWIVLNELSPVPTGTERVLIPHGDYADWFAGYPKSEPIAGRVISFGLIRPYKGTESLLESFAHVTTTGASLRIVGKPSTDELRAVVESAARKSSRITAALDYVEDSTLALEITAAQLVVLPYQNMHNSGALLLALSLERPVLVPDTEITRALADEVGPGWIHLYQGPLTTATLDTALAAPSPAESPDLSARKWPQLGRAHIRAYRDAGRRTHPPYGGQRLPS</sequence>
<name>A0A5N5E2W7_RHOER</name>
<accession>A0A5N5E2W7</accession>
<dbReference type="EMBL" id="MRBO01000433">
    <property type="protein sequence ID" value="KAB2584496.1"/>
    <property type="molecule type" value="Genomic_DNA"/>
</dbReference>
<dbReference type="SUPFAM" id="SSF53756">
    <property type="entry name" value="UDP-Glycosyltransferase/glycogen phosphorylase"/>
    <property type="match status" value="1"/>
</dbReference>
<dbReference type="Proteomes" id="UP000325576">
    <property type="component" value="Unassembled WGS sequence"/>
</dbReference>
<dbReference type="Pfam" id="PF13692">
    <property type="entry name" value="Glyco_trans_1_4"/>
    <property type="match status" value="1"/>
</dbReference>